<sequence length="122" mass="13716">TAATLQSFTVNFTITNLLYNSDLSKTNSAKFMSTQRVMNSMLNQLFKKTSIHAVYTGCKMMAFRPGQKPEETGVDAVCRYKTDPAASPFDRENVYHEVRNNTNGITNLGIYSLDRQSLYING</sequence>
<dbReference type="PROSITE" id="PS50024">
    <property type="entry name" value="SEA"/>
    <property type="match status" value="1"/>
</dbReference>
<proteinExistence type="predicted"/>
<dbReference type="SUPFAM" id="SSF82671">
    <property type="entry name" value="SEA domain"/>
    <property type="match status" value="1"/>
</dbReference>
<evidence type="ECO:0000259" key="1">
    <source>
        <dbReference type="PROSITE" id="PS50024"/>
    </source>
</evidence>
<accession>A0A7L1CYT8</accession>
<reference evidence="2 3" key="1">
    <citation type="submission" date="2019-09" db="EMBL/GenBank/DDBJ databases">
        <title>Bird 10,000 Genomes (B10K) Project - Family phase.</title>
        <authorList>
            <person name="Zhang G."/>
        </authorList>
    </citation>
    <scope>NUCLEOTIDE SEQUENCE [LARGE SCALE GENOMIC DNA]</scope>
    <source>
        <strain evidence="2">B10K-DU-002-03</strain>
        <tissue evidence="2">Muscle</tissue>
    </source>
</reference>
<dbReference type="InterPro" id="IPR036364">
    <property type="entry name" value="SEA_dom_sf"/>
</dbReference>
<dbReference type="OrthoDB" id="9947814at2759"/>
<feature type="non-terminal residue" evidence="2">
    <location>
        <position position="122"/>
    </location>
</feature>
<dbReference type="Gene3D" id="3.30.70.960">
    <property type="entry name" value="SEA domain"/>
    <property type="match status" value="1"/>
</dbReference>
<dbReference type="PANTHER" id="PTHR14672">
    <property type="entry name" value="MUCIN-16"/>
    <property type="match status" value="1"/>
</dbReference>
<organism evidence="2 3">
    <name type="scientific">Serilophus lunatus</name>
    <name type="common">silver-breasted broadbill</name>
    <dbReference type="NCBI Taxonomy" id="239386"/>
    <lineage>
        <taxon>Eukaryota</taxon>
        <taxon>Metazoa</taxon>
        <taxon>Chordata</taxon>
        <taxon>Craniata</taxon>
        <taxon>Vertebrata</taxon>
        <taxon>Euteleostomi</taxon>
        <taxon>Archelosauria</taxon>
        <taxon>Archosauria</taxon>
        <taxon>Dinosauria</taxon>
        <taxon>Saurischia</taxon>
        <taxon>Theropoda</taxon>
        <taxon>Coelurosauria</taxon>
        <taxon>Aves</taxon>
        <taxon>Neognathae</taxon>
        <taxon>Neoaves</taxon>
        <taxon>Telluraves</taxon>
        <taxon>Australaves</taxon>
        <taxon>Passeriformes</taxon>
        <taxon>Eurylaimidae</taxon>
        <taxon>Serilophus</taxon>
    </lineage>
</organism>
<dbReference type="Pfam" id="PF01390">
    <property type="entry name" value="SEA"/>
    <property type="match status" value="1"/>
</dbReference>
<evidence type="ECO:0000313" key="2">
    <source>
        <dbReference type="EMBL" id="NXM71227.1"/>
    </source>
</evidence>
<keyword evidence="3" id="KW-1185">Reference proteome</keyword>
<comment type="caution">
    <text evidence="2">The sequence shown here is derived from an EMBL/GenBank/DDBJ whole genome shotgun (WGS) entry which is preliminary data.</text>
</comment>
<dbReference type="AlphaFoldDB" id="A0A7L1CYT8"/>
<dbReference type="InterPro" id="IPR000082">
    <property type="entry name" value="SEA_dom"/>
</dbReference>
<name>A0A7L1CYT8_9PASS</name>
<dbReference type="FunFam" id="3.30.70.960:FF:000003">
    <property type="entry name" value="MUC16 isoform 1"/>
    <property type="match status" value="1"/>
</dbReference>
<dbReference type="Proteomes" id="UP000553648">
    <property type="component" value="Unassembled WGS sequence"/>
</dbReference>
<protein>
    <submittedName>
        <fullName evidence="2">MUC16 protein</fullName>
    </submittedName>
</protein>
<dbReference type="EMBL" id="VXBA01002737">
    <property type="protein sequence ID" value="NXM71227.1"/>
    <property type="molecule type" value="Genomic_DNA"/>
</dbReference>
<dbReference type="PANTHER" id="PTHR14672:SF1">
    <property type="entry name" value="MUCIN-16"/>
    <property type="match status" value="1"/>
</dbReference>
<evidence type="ECO:0000313" key="3">
    <source>
        <dbReference type="Proteomes" id="UP000553648"/>
    </source>
</evidence>
<feature type="non-terminal residue" evidence="2">
    <location>
        <position position="1"/>
    </location>
</feature>
<feature type="domain" description="SEA" evidence="1">
    <location>
        <begin position="4"/>
        <end position="122"/>
    </location>
</feature>
<dbReference type="InterPro" id="IPR028850">
    <property type="entry name" value="MUC16"/>
</dbReference>
<gene>
    <name evidence="2" type="primary">Muc16_0</name>
    <name evidence="2" type="ORF">SERLUN_R12722</name>
</gene>